<evidence type="ECO:0000313" key="2">
    <source>
        <dbReference type="Proteomes" id="UP000265515"/>
    </source>
</evidence>
<keyword evidence="2" id="KW-1185">Reference proteome</keyword>
<dbReference type="EMBL" id="BFEA01000071">
    <property type="protein sequence ID" value="GBG66285.1"/>
    <property type="molecule type" value="Genomic_DNA"/>
</dbReference>
<dbReference type="Proteomes" id="UP000265515">
    <property type="component" value="Unassembled WGS sequence"/>
</dbReference>
<protein>
    <submittedName>
        <fullName evidence="1">Uncharacterized protein</fullName>
    </submittedName>
</protein>
<organism evidence="1 2">
    <name type="scientific">Chara braunii</name>
    <name type="common">Braun's stonewort</name>
    <dbReference type="NCBI Taxonomy" id="69332"/>
    <lineage>
        <taxon>Eukaryota</taxon>
        <taxon>Viridiplantae</taxon>
        <taxon>Streptophyta</taxon>
        <taxon>Charophyceae</taxon>
        <taxon>Charales</taxon>
        <taxon>Characeae</taxon>
        <taxon>Chara</taxon>
    </lineage>
</organism>
<dbReference type="Gramene" id="GBG66285">
    <property type="protein sequence ID" value="GBG66285"/>
    <property type="gene ID" value="CBR_g57884"/>
</dbReference>
<evidence type="ECO:0000313" key="1">
    <source>
        <dbReference type="EMBL" id="GBG66285.1"/>
    </source>
</evidence>
<name>A0A388K8A3_CHABU</name>
<accession>A0A388K8A3</accession>
<comment type="caution">
    <text evidence="1">The sequence shown here is derived from an EMBL/GenBank/DDBJ whole genome shotgun (WGS) entry which is preliminary data.</text>
</comment>
<reference evidence="1 2" key="1">
    <citation type="journal article" date="2018" name="Cell">
        <title>The Chara Genome: Secondary Complexity and Implications for Plant Terrestrialization.</title>
        <authorList>
            <person name="Nishiyama T."/>
            <person name="Sakayama H."/>
            <person name="Vries J.D."/>
            <person name="Buschmann H."/>
            <person name="Saint-Marcoux D."/>
            <person name="Ullrich K.K."/>
            <person name="Haas F.B."/>
            <person name="Vanderstraeten L."/>
            <person name="Becker D."/>
            <person name="Lang D."/>
            <person name="Vosolsobe S."/>
            <person name="Rombauts S."/>
            <person name="Wilhelmsson P.K.I."/>
            <person name="Janitza P."/>
            <person name="Kern R."/>
            <person name="Heyl A."/>
            <person name="Rumpler F."/>
            <person name="Villalobos L.I.A.C."/>
            <person name="Clay J.M."/>
            <person name="Skokan R."/>
            <person name="Toyoda A."/>
            <person name="Suzuki Y."/>
            <person name="Kagoshima H."/>
            <person name="Schijlen E."/>
            <person name="Tajeshwar N."/>
            <person name="Catarino B."/>
            <person name="Hetherington A.J."/>
            <person name="Saltykova A."/>
            <person name="Bonnot C."/>
            <person name="Breuninger H."/>
            <person name="Symeonidi A."/>
            <person name="Radhakrishnan G.V."/>
            <person name="Van Nieuwerburgh F."/>
            <person name="Deforce D."/>
            <person name="Chang C."/>
            <person name="Karol K.G."/>
            <person name="Hedrich R."/>
            <person name="Ulvskov P."/>
            <person name="Glockner G."/>
            <person name="Delwiche C.F."/>
            <person name="Petrasek J."/>
            <person name="Van de Peer Y."/>
            <person name="Friml J."/>
            <person name="Beilby M."/>
            <person name="Dolan L."/>
            <person name="Kohara Y."/>
            <person name="Sugano S."/>
            <person name="Fujiyama A."/>
            <person name="Delaux P.-M."/>
            <person name="Quint M."/>
            <person name="TheiBen G."/>
            <person name="Hagemann M."/>
            <person name="Harholt J."/>
            <person name="Dunand C."/>
            <person name="Zachgo S."/>
            <person name="Langdale J."/>
            <person name="Maumus F."/>
            <person name="Straeten D.V.D."/>
            <person name="Gould S.B."/>
            <person name="Rensing S.A."/>
        </authorList>
    </citation>
    <scope>NUCLEOTIDE SEQUENCE [LARGE SCALE GENOMIC DNA]</scope>
    <source>
        <strain evidence="1 2">S276</strain>
    </source>
</reference>
<dbReference type="AlphaFoldDB" id="A0A388K8A3"/>
<sequence>MHVSLGISTRIGDLLQARSTVVTRHQDLDVVCNEEGYGGRVKYEDDDWGPVLFLSEDKEIFVKPRPKEDWDPVSFVRSSLAGLDPVLFPRVARGVEGEKKRRRRGGGCWSGKLSAESGQGTPMEWDRDVGVNLGGHVSACSGDQLRLSIDIM</sequence>
<gene>
    <name evidence="1" type="ORF">CBR_g57884</name>
</gene>
<proteinExistence type="predicted"/>